<dbReference type="Pfam" id="PF02949">
    <property type="entry name" value="7tm_6"/>
    <property type="match status" value="1"/>
</dbReference>
<sequence>MMKMKQQGLVADLMPNIRVMKMFGHFVFNYYDDNSSKYLHKIFCCANLFLLLLQFGLCAVNLIIESADVDDLTANTITLLFFTHSIVKIVYFAIRSKYFYRTWAIWNNPNTHPLFAESNARYHAIALKKMRLLLFLVGATTVLTAIAWTTLTFFEHPIRKLVDPITNETTIIQLPQLLVRSFYPFDASKGITHILMLIYQFYWVFFMLVNANSLDVLFCSWLLFACEQLQHLKQIMKPLMELSATLDTVVPNSSELFKAGSADHLRESNENNQPPPPSAAAQGDNMLDLDLRNIYSNRQDFTATFRPTAGMTFNGGVGPNGLTKKQEMLVRSAIKYWVERHKHIVRLVTAVGDAYGFALLLHMLTTTITLTLLAYQATKVNGINVYAASTIGYVLYTFGQVFLFCIFGNRLIEESTSVMEAAYSCHWYDGSEEAKTFVQIVCQQCQKAMSISGAKFFTVSLDLFASILIAIFLVPGTEYNYEIKLLLIYEQQVLIVYIICVLHNFVISSAELDLDYLERRGGNTITYEGAEGNSKEEDSPADTLDRVKVIFLGASGVGKTSIIRQFVWSEFSEEYRPTERRETFYPSVVLADRLYELKITDLPTIPYFPVSSHLEWTDFRYYGLRSATAYVLVFDLSNQDTFQYIRTLREQIYEARDMRGVPLLVVGNKQDELSQTVASGTRYRDIVNLVRKHWRCSYVECSARFNCRVVQVFRELMKSIQAIEGRPNSPSPAATQPMRSHQHDTSERCILL</sequence>
<dbReference type="EMBL" id="KQ976434">
    <property type="protein sequence ID" value="KYM87193.1"/>
    <property type="molecule type" value="Genomic_DNA"/>
</dbReference>
<dbReference type="InterPro" id="IPR052661">
    <property type="entry name" value="Ras-like_GTPase_Reg"/>
</dbReference>
<evidence type="ECO:0000256" key="2">
    <source>
        <dbReference type="ARBA" id="ARBA00022606"/>
    </source>
</evidence>
<keyword evidence="5 10" id="KW-1133">Transmembrane helix</keyword>
<evidence type="ECO:0000256" key="7">
    <source>
        <dbReference type="ARBA" id="ARBA00023170"/>
    </source>
</evidence>
<dbReference type="GO" id="GO:0004984">
    <property type="term" value="F:olfactory receptor activity"/>
    <property type="evidence" value="ECO:0007669"/>
    <property type="project" value="InterPro"/>
</dbReference>
<dbReference type="STRING" id="520822.A0A151I5V3"/>
<feature type="region of interest" description="Disordered" evidence="9">
    <location>
        <begin position="724"/>
        <end position="746"/>
    </location>
</feature>
<dbReference type="GO" id="GO:0016020">
    <property type="term" value="C:membrane"/>
    <property type="evidence" value="ECO:0007669"/>
    <property type="project" value="UniProtKB-SubCell"/>
</dbReference>
<dbReference type="PRINTS" id="PR00449">
    <property type="entry name" value="RASTRNSFRMNG"/>
</dbReference>
<dbReference type="Proteomes" id="UP000078540">
    <property type="component" value="Unassembled WGS sequence"/>
</dbReference>
<name>A0A151I5V3_9HYME</name>
<evidence type="ECO:0000256" key="4">
    <source>
        <dbReference type="ARBA" id="ARBA00022725"/>
    </source>
</evidence>
<evidence type="ECO:0000256" key="9">
    <source>
        <dbReference type="SAM" id="MobiDB-lite"/>
    </source>
</evidence>
<organism evidence="11 12">
    <name type="scientific">Atta colombica</name>
    <dbReference type="NCBI Taxonomy" id="520822"/>
    <lineage>
        <taxon>Eukaryota</taxon>
        <taxon>Metazoa</taxon>
        <taxon>Ecdysozoa</taxon>
        <taxon>Arthropoda</taxon>
        <taxon>Hexapoda</taxon>
        <taxon>Insecta</taxon>
        <taxon>Pterygota</taxon>
        <taxon>Neoptera</taxon>
        <taxon>Endopterygota</taxon>
        <taxon>Hymenoptera</taxon>
        <taxon>Apocrita</taxon>
        <taxon>Aculeata</taxon>
        <taxon>Formicoidea</taxon>
        <taxon>Formicidae</taxon>
        <taxon>Myrmicinae</taxon>
        <taxon>Atta</taxon>
    </lineage>
</organism>
<dbReference type="Pfam" id="PF00071">
    <property type="entry name" value="Ras"/>
    <property type="match status" value="1"/>
</dbReference>
<dbReference type="InterPro" id="IPR001806">
    <property type="entry name" value="Small_GTPase"/>
</dbReference>
<keyword evidence="2" id="KW-0716">Sensory transduction</keyword>
<dbReference type="AlphaFoldDB" id="A0A151I5V3"/>
<evidence type="ECO:0000256" key="3">
    <source>
        <dbReference type="ARBA" id="ARBA00022692"/>
    </source>
</evidence>
<keyword evidence="6 10" id="KW-0472">Membrane</keyword>
<dbReference type="GO" id="GO:0007165">
    <property type="term" value="P:signal transduction"/>
    <property type="evidence" value="ECO:0007669"/>
    <property type="project" value="UniProtKB-KW"/>
</dbReference>
<dbReference type="SMART" id="SM00173">
    <property type="entry name" value="RAS"/>
    <property type="match status" value="1"/>
</dbReference>
<dbReference type="PROSITE" id="PS51421">
    <property type="entry name" value="RAS"/>
    <property type="match status" value="1"/>
</dbReference>
<feature type="transmembrane region" description="Helical" evidence="10">
    <location>
        <begin position="494"/>
        <end position="512"/>
    </location>
</feature>
<dbReference type="InterPro" id="IPR004117">
    <property type="entry name" value="7tm6_olfct_rcpt"/>
</dbReference>
<dbReference type="GO" id="GO:0005525">
    <property type="term" value="F:GTP binding"/>
    <property type="evidence" value="ECO:0007669"/>
    <property type="project" value="InterPro"/>
</dbReference>
<dbReference type="GO" id="GO:0005549">
    <property type="term" value="F:odorant binding"/>
    <property type="evidence" value="ECO:0007669"/>
    <property type="project" value="InterPro"/>
</dbReference>
<accession>A0A151I5V3</accession>
<keyword evidence="12" id="KW-1185">Reference proteome</keyword>
<feature type="transmembrane region" description="Helical" evidence="10">
    <location>
        <begin position="456"/>
        <end position="474"/>
    </location>
</feature>
<dbReference type="InterPro" id="IPR027417">
    <property type="entry name" value="P-loop_NTPase"/>
</dbReference>
<feature type="transmembrane region" description="Helical" evidence="10">
    <location>
        <begin position="385"/>
        <end position="407"/>
    </location>
</feature>
<comment type="subcellular location">
    <subcellularLocation>
        <location evidence="1">Membrane</location>
        <topology evidence="1">Multi-pass membrane protein</topology>
    </subcellularLocation>
</comment>
<feature type="transmembrane region" description="Helical" evidence="10">
    <location>
        <begin position="201"/>
        <end position="226"/>
    </location>
</feature>
<dbReference type="SMART" id="SM00175">
    <property type="entry name" value="RAB"/>
    <property type="match status" value="1"/>
</dbReference>
<feature type="transmembrane region" description="Helical" evidence="10">
    <location>
        <begin position="344"/>
        <end position="365"/>
    </location>
</feature>
<keyword evidence="7 11" id="KW-0675">Receptor</keyword>
<evidence type="ECO:0000256" key="6">
    <source>
        <dbReference type="ARBA" id="ARBA00023136"/>
    </source>
</evidence>
<dbReference type="SUPFAM" id="SSF52540">
    <property type="entry name" value="P-loop containing nucleoside triphosphate hydrolases"/>
    <property type="match status" value="1"/>
</dbReference>
<protein>
    <submittedName>
        <fullName evidence="11">Gustatory and odorant receptor 7</fullName>
    </submittedName>
</protein>
<feature type="transmembrane region" description="Helical" evidence="10">
    <location>
        <begin position="42"/>
        <end position="64"/>
    </location>
</feature>
<evidence type="ECO:0000256" key="1">
    <source>
        <dbReference type="ARBA" id="ARBA00004141"/>
    </source>
</evidence>
<keyword evidence="8" id="KW-0807">Transducer</keyword>
<dbReference type="PROSITE" id="PS51419">
    <property type="entry name" value="RAB"/>
    <property type="match status" value="1"/>
</dbReference>
<evidence type="ECO:0000313" key="12">
    <source>
        <dbReference type="Proteomes" id="UP000078540"/>
    </source>
</evidence>
<reference evidence="11 12" key="1">
    <citation type="submission" date="2015-09" db="EMBL/GenBank/DDBJ databases">
        <title>Atta colombica WGS genome.</title>
        <authorList>
            <person name="Nygaard S."/>
            <person name="Hu H."/>
            <person name="Boomsma J."/>
            <person name="Zhang G."/>
        </authorList>
    </citation>
    <scope>NUCLEOTIDE SEQUENCE [LARGE SCALE GENOMIC DNA]</scope>
    <source>
        <strain evidence="11">Treedump-2</strain>
        <tissue evidence="11">Whole body</tissue>
    </source>
</reference>
<dbReference type="Gene3D" id="3.40.50.300">
    <property type="entry name" value="P-loop containing nucleotide triphosphate hydrolases"/>
    <property type="match status" value="1"/>
</dbReference>
<dbReference type="SMART" id="SM00174">
    <property type="entry name" value="RHO"/>
    <property type="match status" value="1"/>
</dbReference>
<dbReference type="PANTHER" id="PTHR46350">
    <property type="entry name" value="RAS LIKE FAMILY 10 MEMBER B-RELATED"/>
    <property type="match status" value="1"/>
</dbReference>
<dbReference type="PANTHER" id="PTHR46350:SF2">
    <property type="entry name" value="RAS LIKE FAMILY 10 MEMBER B"/>
    <property type="match status" value="1"/>
</dbReference>
<evidence type="ECO:0000256" key="5">
    <source>
        <dbReference type="ARBA" id="ARBA00022989"/>
    </source>
</evidence>
<evidence type="ECO:0000256" key="10">
    <source>
        <dbReference type="SAM" id="Phobius"/>
    </source>
</evidence>
<keyword evidence="4" id="KW-0552">Olfaction</keyword>
<dbReference type="GO" id="GO:0003924">
    <property type="term" value="F:GTPase activity"/>
    <property type="evidence" value="ECO:0007669"/>
    <property type="project" value="InterPro"/>
</dbReference>
<feature type="transmembrane region" description="Helical" evidence="10">
    <location>
        <begin position="132"/>
        <end position="154"/>
    </location>
</feature>
<proteinExistence type="predicted"/>
<evidence type="ECO:0000256" key="8">
    <source>
        <dbReference type="ARBA" id="ARBA00023224"/>
    </source>
</evidence>
<feature type="transmembrane region" description="Helical" evidence="10">
    <location>
        <begin position="76"/>
        <end position="94"/>
    </location>
</feature>
<keyword evidence="3 10" id="KW-0812">Transmembrane</keyword>
<evidence type="ECO:0000313" key="11">
    <source>
        <dbReference type="EMBL" id="KYM87193.1"/>
    </source>
</evidence>
<gene>
    <name evidence="11" type="ORF">ALC53_03605</name>
</gene>